<keyword evidence="2" id="KW-1003">Cell membrane</keyword>
<comment type="subcellular location">
    <subcellularLocation>
        <location evidence="1 7">Cell inner membrane</location>
        <topology evidence="1 7">Multi-pass membrane protein</topology>
    </subcellularLocation>
</comment>
<feature type="transmembrane region" description="Helical" evidence="9">
    <location>
        <begin position="409"/>
        <end position="433"/>
    </location>
</feature>
<sequence length="730" mass="81451">MNTYSTGERPNVSTNKPTKTLNTSSMQPAIDSKVSTRNLSSYLSYFTFFLLLLTVLAGTGEHVHSQFLKLGDYVWDDYSQLRNSPTAPQCDPNIDIESKLNQLEQNHNLSEDEFGFINEPFNRVTAGKSLYSQIASCQLEHQQFDRYHQQVTQSLILFREVEQNTASFSLFILEQQRLILVIMLFATVFIATIQNNHISFRPVHTESDHRLSSIAQLTANALICISGIDYLLTQNKSGIAIDQPEIVYVLVVGALMIAAVSLYALFSPLPAFFISGADKQRPQGKLRDSFLSIPIYCYMIFSAAYHFFISQSHPAGLAILFTQMFELSGLYLQIALYIWVGMLLRQSSLGTRLFKVFSAWKLPPEALAIVAILLMALPTAYTGASGIIIIAMGSVVYQELRNVGTRRQLALAVTAMTGSSGVVLRPCLLIVGIAMLNKEVVTDELYYWGTQIFALTLIVFSVFILLLRSAKKHNESTAQPTKEETDTSIGDKFSDIQQLFPYFVIIGFSLSIYHFVLDAHLDEFTAPFLLPVIVILILIWERSALEKDLYPTPPTEHSNQRTKSSATPVRASVYESTPHIGALLMIMASSYAVGGSMEFSGFEQGLSYLVDSQYLMMAFLLLCLVIIGMLMDPFGALVLVSISLAPIAYQHGIDPVHFWMICLVAFELGYLSPPVAINHVFTRQVVGEKEVQLAMKEGNSFYYRNERLLLPLLVMGTTLLLVAYGPIIFA</sequence>
<feature type="transmembrane region" description="Helical" evidence="9">
    <location>
        <begin position="445"/>
        <end position="467"/>
    </location>
</feature>
<keyword evidence="6 9" id="KW-0472">Membrane</keyword>
<evidence type="ECO:0000256" key="7">
    <source>
        <dbReference type="RuleBase" id="RU369079"/>
    </source>
</evidence>
<evidence type="ECO:0000256" key="1">
    <source>
        <dbReference type="ARBA" id="ARBA00004429"/>
    </source>
</evidence>
<feature type="transmembrane region" description="Helical" evidence="9">
    <location>
        <begin position="708"/>
        <end position="729"/>
    </location>
</feature>
<evidence type="ECO:0000259" key="10">
    <source>
        <dbReference type="Pfam" id="PF06808"/>
    </source>
</evidence>
<dbReference type="EMBL" id="BAABBN010000004">
    <property type="protein sequence ID" value="GAA3912904.1"/>
    <property type="molecule type" value="Genomic_DNA"/>
</dbReference>
<feature type="transmembrane region" description="Helical" evidence="9">
    <location>
        <begin position="580"/>
        <end position="602"/>
    </location>
</feature>
<evidence type="ECO:0000256" key="8">
    <source>
        <dbReference type="SAM" id="MobiDB-lite"/>
    </source>
</evidence>
<evidence type="ECO:0000256" key="4">
    <source>
        <dbReference type="ARBA" id="ARBA00022692"/>
    </source>
</evidence>
<evidence type="ECO:0000256" key="2">
    <source>
        <dbReference type="ARBA" id="ARBA00022475"/>
    </source>
</evidence>
<evidence type="ECO:0000256" key="9">
    <source>
        <dbReference type="SAM" id="Phobius"/>
    </source>
</evidence>
<keyword evidence="5 9" id="KW-1133">Transmembrane helix</keyword>
<feature type="transmembrane region" description="Helical" evidence="9">
    <location>
        <begin position="214"/>
        <end position="233"/>
    </location>
</feature>
<comment type="function">
    <text evidence="7">Part of the tripartite ATP-independent periplasmic (TRAP) transport system.</text>
</comment>
<feature type="region of interest" description="Disordered" evidence="8">
    <location>
        <begin position="1"/>
        <end position="28"/>
    </location>
</feature>
<accession>A0ABP7M1F7</accession>
<evidence type="ECO:0000256" key="6">
    <source>
        <dbReference type="ARBA" id="ARBA00023136"/>
    </source>
</evidence>
<evidence type="ECO:0000256" key="3">
    <source>
        <dbReference type="ARBA" id="ARBA00022519"/>
    </source>
</evidence>
<gene>
    <name evidence="11" type="ORF">GCM10022277_04520</name>
</gene>
<feature type="transmembrane region" description="Helical" evidence="9">
    <location>
        <begin position="245"/>
        <end position="269"/>
    </location>
</feature>
<keyword evidence="12" id="KW-1185">Reference proteome</keyword>
<keyword evidence="7" id="KW-0813">Transport</keyword>
<feature type="transmembrane region" description="Helical" evidence="9">
    <location>
        <begin position="523"/>
        <end position="540"/>
    </location>
</feature>
<feature type="transmembrane region" description="Helical" evidence="9">
    <location>
        <begin position="499"/>
        <end position="517"/>
    </location>
</feature>
<feature type="domain" description="TRAP C4-dicarboxylate transport system permease DctM subunit" evidence="10">
    <location>
        <begin position="291"/>
        <end position="702"/>
    </location>
</feature>
<dbReference type="PANTHER" id="PTHR33362:SF2">
    <property type="entry name" value="TRAP TRANSPORTER LARGE PERMEASE PROTEIN"/>
    <property type="match status" value="1"/>
</dbReference>
<dbReference type="InterPro" id="IPR004681">
    <property type="entry name" value="TRAP_DctM"/>
</dbReference>
<dbReference type="Pfam" id="PF06808">
    <property type="entry name" value="DctM"/>
    <property type="match status" value="1"/>
</dbReference>
<proteinExistence type="predicted"/>
<protein>
    <submittedName>
        <fullName evidence="11">TRAP transporter large permease subunit</fullName>
    </submittedName>
</protein>
<organism evidence="11 12">
    <name type="scientific">Litoribacillus peritrichatus</name>
    <dbReference type="NCBI Taxonomy" id="718191"/>
    <lineage>
        <taxon>Bacteria</taxon>
        <taxon>Pseudomonadati</taxon>
        <taxon>Pseudomonadota</taxon>
        <taxon>Gammaproteobacteria</taxon>
        <taxon>Oceanospirillales</taxon>
        <taxon>Oceanospirillaceae</taxon>
        <taxon>Litoribacillus</taxon>
    </lineage>
</organism>
<reference evidence="12" key="1">
    <citation type="journal article" date="2019" name="Int. J. Syst. Evol. Microbiol.">
        <title>The Global Catalogue of Microorganisms (GCM) 10K type strain sequencing project: providing services to taxonomists for standard genome sequencing and annotation.</title>
        <authorList>
            <consortium name="The Broad Institute Genomics Platform"/>
            <consortium name="The Broad Institute Genome Sequencing Center for Infectious Disease"/>
            <person name="Wu L."/>
            <person name="Ma J."/>
        </authorList>
    </citation>
    <scope>NUCLEOTIDE SEQUENCE [LARGE SCALE GENOMIC DNA]</scope>
    <source>
        <strain evidence="12">JCM 17551</strain>
    </source>
</reference>
<feature type="transmembrane region" description="Helical" evidence="9">
    <location>
        <begin position="366"/>
        <end position="397"/>
    </location>
</feature>
<feature type="transmembrane region" description="Helical" evidence="9">
    <location>
        <begin position="42"/>
        <end position="60"/>
    </location>
</feature>
<evidence type="ECO:0000256" key="5">
    <source>
        <dbReference type="ARBA" id="ARBA00022989"/>
    </source>
</evidence>
<feature type="transmembrane region" description="Helical" evidence="9">
    <location>
        <begin position="178"/>
        <end position="194"/>
    </location>
</feature>
<keyword evidence="3 7" id="KW-0997">Cell inner membrane</keyword>
<dbReference type="InterPro" id="IPR010656">
    <property type="entry name" value="DctM"/>
</dbReference>
<feature type="transmembrane region" description="Helical" evidence="9">
    <location>
        <begin position="614"/>
        <end position="644"/>
    </location>
</feature>
<dbReference type="RefSeq" id="WP_344795056.1">
    <property type="nucleotide sequence ID" value="NZ_BAABBN010000004.1"/>
</dbReference>
<evidence type="ECO:0000313" key="12">
    <source>
        <dbReference type="Proteomes" id="UP001501565"/>
    </source>
</evidence>
<keyword evidence="4 9" id="KW-0812">Transmembrane</keyword>
<feature type="transmembrane region" description="Helical" evidence="9">
    <location>
        <begin position="656"/>
        <end position="677"/>
    </location>
</feature>
<dbReference type="Proteomes" id="UP001501565">
    <property type="component" value="Unassembled WGS sequence"/>
</dbReference>
<feature type="transmembrane region" description="Helical" evidence="9">
    <location>
        <begin position="289"/>
        <end position="308"/>
    </location>
</feature>
<feature type="transmembrane region" description="Helical" evidence="9">
    <location>
        <begin position="329"/>
        <end position="346"/>
    </location>
</feature>
<dbReference type="PANTHER" id="PTHR33362">
    <property type="entry name" value="SIALIC ACID TRAP TRANSPORTER PERMEASE PROTEIN SIAT-RELATED"/>
    <property type="match status" value="1"/>
</dbReference>
<name>A0ABP7M1F7_9GAMM</name>
<evidence type="ECO:0000313" key="11">
    <source>
        <dbReference type="EMBL" id="GAA3912904.1"/>
    </source>
</evidence>
<comment type="caution">
    <text evidence="11">The sequence shown here is derived from an EMBL/GenBank/DDBJ whole genome shotgun (WGS) entry which is preliminary data.</text>
</comment>